<dbReference type="Proteomes" id="UP001196870">
    <property type="component" value="Unassembled WGS sequence"/>
</dbReference>
<accession>A0ABS5F9X1</accession>
<proteinExistence type="predicted"/>
<gene>
    <name evidence="2" type="ORF">GXW71_33725</name>
</gene>
<evidence type="ECO:0000256" key="1">
    <source>
        <dbReference type="SAM" id="SignalP"/>
    </source>
</evidence>
<comment type="caution">
    <text evidence="2">The sequence shown here is derived from an EMBL/GenBank/DDBJ whole genome shotgun (WGS) entry which is preliminary data.</text>
</comment>
<feature type="signal peptide" evidence="1">
    <location>
        <begin position="1"/>
        <end position="24"/>
    </location>
</feature>
<sequence length="135" mass="14140">MIMRIWAALLVVSIAACTAPPPEATLPETIGFGDPGRGAIANTAYAFATPATLAQHPAEAALAIAQAEYLAVDLIANQRWREFSPIVPMAFQQARPEWRAAIGIAPDAPPQPVIDALFAARDALQRGDAARAAAA</sequence>
<evidence type="ECO:0000313" key="2">
    <source>
        <dbReference type="EMBL" id="MBR0669358.1"/>
    </source>
</evidence>
<dbReference type="PROSITE" id="PS51257">
    <property type="entry name" value="PROKAR_LIPOPROTEIN"/>
    <property type="match status" value="1"/>
</dbReference>
<organism evidence="2 3">
    <name type="scientific">Plastoroseomonas hellenica</name>
    <dbReference type="NCBI Taxonomy" id="2687306"/>
    <lineage>
        <taxon>Bacteria</taxon>
        <taxon>Pseudomonadati</taxon>
        <taxon>Pseudomonadota</taxon>
        <taxon>Alphaproteobacteria</taxon>
        <taxon>Acetobacterales</taxon>
        <taxon>Acetobacteraceae</taxon>
        <taxon>Plastoroseomonas</taxon>
    </lineage>
</organism>
<protein>
    <submittedName>
        <fullName evidence="2">Uncharacterized protein</fullName>
    </submittedName>
</protein>
<dbReference type="RefSeq" id="WP_211858324.1">
    <property type="nucleotide sequence ID" value="NZ_JAAGBB010000101.1"/>
</dbReference>
<evidence type="ECO:0000313" key="3">
    <source>
        <dbReference type="Proteomes" id="UP001196870"/>
    </source>
</evidence>
<dbReference type="EMBL" id="JAAGBB010000101">
    <property type="protein sequence ID" value="MBR0669358.1"/>
    <property type="molecule type" value="Genomic_DNA"/>
</dbReference>
<keyword evidence="3" id="KW-1185">Reference proteome</keyword>
<feature type="non-terminal residue" evidence="2">
    <location>
        <position position="135"/>
    </location>
</feature>
<feature type="chain" id="PRO_5046150205" evidence="1">
    <location>
        <begin position="25"/>
        <end position="135"/>
    </location>
</feature>
<name>A0ABS5F9X1_9PROT</name>
<reference evidence="3" key="1">
    <citation type="journal article" date="2021" name="Syst. Appl. Microbiol.">
        <title>Roseomonas hellenica sp. nov., isolated from roots of wild-growing Alkanna tinctoria.</title>
        <authorList>
            <person name="Rat A."/>
            <person name="Naranjo H.D."/>
            <person name="Lebbe L."/>
            <person name="Cnockaert M."/>
            <person name="Krigas N."/>
            <person name="Grigoriadou K."/>
            <person name="Maloupa E."/>
            <person name="Willems A."/>
        </authorList>
    </citation>
    <scope>NUCLEOTIDE SEQUENCE [LARGE SCALE GENOMIC DNA]</scope>
    <source>
        <strain evidence="3">LMG 31523</strain>
    </source>
</reference>
<keyword evidence="1" id="KW-0732">Signal</keyword>